<dbReference type="HAMAP" id="MF_00337">
    <property type="entry name" value="Exonuc_7_S"/>
    <property type="match status" value="1"/>
</dbReference>
<keyword evidence="3" id="KW-0378">Hydrolase</keyword>
<dbReference type="GO" id="GO:0009318">
    <property type="term" value="C:exodeoxyribonuclease VII complex"/>
    <property type="evidence" value="ECO:0007669"/>
    <property type="project" value="InterPro"/>
</dbReference>
<proteinExistence type="inferred from homology"/>
<dbReference type="Gene3D" id="1.10.287.1040">
    <property type="entry name" value="Exonuclease VII, small subunit"/>
    <property type="match status" value="1"/>
</dbReference>
<protein>
    <submittedName>
        <fullName evidence="5">Uncharacterized protein</fullName>
    </submittedName>
</protein>
<dbReference type="AlphaFoldDB" id="A0A0F9TGJ6"/>
<dbReference type="GO" id="GO:0006308">
    <property type="term" value="P:DNA catabolic process"/>
    <property type="evidence" value="ECO:0007669"/>
    <property type="project" value="InterPro"/>
</dbReference>
<keyword evidence="4" id="KW-0175">Coiled coil</keyword>
<gene>
    <name evidence="5" type="ORF">LCGC14_0330690</name>
</gene>
<evidence type="ECO:0000256" key="3">
    <source>
        <dbReference type="ARBA" id="ARBA00022801"/>
    </source>
</evidence>
<keyword evidence="1" id="KW-0963">Cytoplasm</keyword>
<accession>A0A0F9TGJ6</accession>
<dbReference type="GO" id="GO:0008855">
    <property type="term" value="F:exodeoxyribonuclease VII activity"/>
    <property type="evidence" value="ECO:0007669"/>
    <property type="project" value="InterPro"/>
</dbReference>
<reference evidence="5" key="1">
    <citation type="journal article" date="2015" name="Nature">
        <title>Complex archaea that bridge the gap between prokaryotes and eukaryotes.</title>
        <authorList>
            <person name="Spang A."/>
            <person name="Saw J.H."/>
            <person name="Jorgensen S.L."/>
            <person name="Zaremba-Niedzwiedzka K."/>
            <person name="Martijn J."/>
            <person name="Lind A.E."/>
            <person name="van Eijk R."/>
            <person name="Schleper C."/>
            <person name="Guy L."/>
            <person name="Ettema T.J."/>
        </authorList>
    </citation>
    <scope>NUCLEOTIDE SEQUENCE</scope>
</reference>
<name>A0A0F9TGJ6_9ZZZZ</name>
<dbReference type="NCBIfam" id="NF002139">
    <property type="entry name" value="PRK00977.1-3"/>
    <property type="match status" value="1"/>
</dbReference>
<evidence type="ECO:0000313" key="5">
    <source>
        <dbReference type="EMBL" id="KKN80345.1"/>
    </source>
</evidence>
<evidence type="ECO:0000256" key="4">
    <source>
        <dbReference type="SAM" id="Coils"/>
    </source>
</evidence>
<dbReference type="PANTHER" id="PTHR34137:SF1">
    <property type="entry name" value="EXODEOXYRIBONUCLEASE 7 SMALL SUBUNIT"/>
    <property type="match status" value="1"/>
</dbReference>
<evidence type="ECO:0000256" key="1">
    <source>
        <dbReference type="ARBA" id="ARBA00022490"/>
    </source>
</evidence>
<organism evidence="5">
    <name type="scientific">marine sediment metagenome</name>
    <dbReference type="NCBI Taxonomy" id="412755"/>
    <lineage>
        <taxon>unclassified sequences</taxon>
        <taxon>metagenomes</taxon>
        <taxon>ecological metagenomes</taxon>
    </lineage>
</organism>
<evidence type="ECO:0000256" key="2">
    <source>
        <dbReference type="ARBA" id="ARBA00022722"/>
    </source>
</evidence>
<dbReference type="EMBL" id="LAZR01000232">
    <property type="protein sequence ID" value="KKN80345.1"/>
    <property type="molecule type" value="Genomic_DNA"/>
</dbReference>
<dbReference type="SUPFAM" id="SSF116842">
    <property type="entry name" value="XseB-like"/>
    <property type="match status" value="1"/>
</dbReference>
<feature type="coiled-coil region" evidence="4">
    <location>
        <begin position="39"/>
        <end position="66"/>
    </location>
</feature>
<comment type="caution">
    <text evidence="5">The sequence shown here is derived from an EMBL/GenBank/DDBJ whole genome shotgun (WGS) entry which is preliminary data.</text>
</comment>
<dbReference type="Pfam" id="PF02609">
    <property type="entry name" value="Exonuc_VII_S"/>
    <property type="match status" value="1"/>
</dbReference>
<sequence>MTDTPVEEMSFEAAMAELEKVLGQLERGDVALDESISLYERGAKLKKRCETKLKEAEEKVAQITLDGDGNPVGVAPVGGV</sequence>
<keyword evidence="2" id="KW-0540">Nuclease</keyword>
<dbReference type="NCBIfam" id="TIGR01280">
    <property type="entry name" value="xseB"/>
    <property type="match status" value="1"/>
</dbReference>
<dbReference type="InterPro" id="IPR003761">
    <property type="entry name" value="Exonuc_VII_S"/>
</dbReference>
<dbReference type="GO" id="GO:0005829">
    <property type="term" value="C:cytosol"/>
    <property type="evidence" value="ECO:0007669"/>
    <property type="project" value="TreeGrafter"/>
</dbReference>
<dbReference type="InterPro" id="IPR037004">
    <property type="entry name" value="Exonuc_VII_ssu_sf"/>
</dbReference>
<dbReference type="PANTHER" id="PTHR34137">
    <property type="entry name" value="EXODEOXYRIBONUCLEASE 7 SMALL SUBUNIT"/>
    <property type="match status" value="1"/>
</dbReference>